<organism evidence="2 3">
    <name type="scientific">Christensenella hongkongensis</name>
    <dbReference type="NCBI Taxonomy" id="270498"/>
    <lineage>
        <taxon>Bacteria</taxon>
        <taxon>Bacillati</taxon>
        <taxon>Bacillota</taxon>
        <taxon>Clostridia</taxon>
        <taxon>Christensenellales</taxon>
        <taxon>Christensenellaceae</taxon>
        <taxon>Christensenella</taxon>
    </lineage>
</organism>
<evidence type="ECO:0000313" key="2">
    <source>
        <dbReference type="EMBL" id="KKI51295.1"/>
    </source>
</evidence>
<dbReference type="AlphaFoldDB" id="A0A0M2NM34"/>
<dbReference type="PATRIC" id="fig|270498.16.peg.40"/>
<proteinExistence type="predicted"/>
<gene>
    <name evidence="2" type="ORF">CHK_1083</name>
</gene>
<sequence>MKVSEIAKLLEAEYLCGEEQRDMEILCACGADMMSDVLAFTKHDAILMTGLVNNHVIRTAEMMDIPCVLFVRGKRPAQDIIDMANERDMILLATDKPMFTTCGMLYQEGIKGGMREA</sequence>
<keyword evidence="3" id="KW-1185">Reference proteome</keyword>
<accession>A0A0M2NM34</accession>
<dbReference type="InterPro" id="IPR028979">
    <property type="entry name" value="Ser_kin/Pase_Hpr-like_N_sf"/>
</dbReference>
<dbReference type="Pfam" id="PF07085">
    <property type="entry name" value="DRTGG"/>
    <property type="match status" value="1"/>
</dbReference>
<dbReference type="RefSeq" id="WP_046442991.1">
    <property type="nucleotide sequence ID" value="NZ_CAUERS010000104.1"/>
</dbReference>
<dbReference type="SUPFAM" id="SSF75138">
    <property type="entry name" value="HprK N-terminal domain-like"/>
    <property type="match status" value="1"/>
</dbReference>
<dbReference type="EMBL" id="LAYJ01000078">
    <property type="protein sequence ID" value="KKI51295.1"/>
    <property type="molecule type" value="Genomic_DNA"/>
</dbReference>
<comment type="caution">
    <text evidence="2">The sequence shown here is derived from an EMBL/GenBank/DDBJ whole genome shotgun (WGS) entry which is preliminary data.</text>
</comment>
<feature type="domain" description="DRTGG" evidence="1">
    <location>
        <begin position="5"/>
        <end position="106"/>
    </location>
</feature>
<dbReference type="OrthoDB" id="9800390at2"/>
<dbReference type="InterPro" id="IPR010766">
    <property type="entry name" value="DRTGG"/>
</dbReference>
<reference evidence="2 3" key="1">
    <citation type="submission" date="2015-04" db="EMBL/GenBank/DDBJ databases">
        <title>Draft genome sequence of bacteremic isolate Catabacter hongkongensis type strain HKU16T.</title>
        <authorList>
            <person name="Lau S.K."/>
            <person name="Teng J.L."/>
            <person name="Huang Y."/>
            <person name="Curreem S.O."/>
            <person name="Tsui S.K."/>
            <person name="Woo P.C."/>
        </authorList>
    </citation>
    <scope>NUCLEOTIDE SEQUENCE [LARGE SCALE GENOMIC DNA]</scope>
    <source>
        <strain evidence="2 3">HKU16</strain>
    </source>
</reference>
<evidence type="ECO:0000313" key="3">
    <source>
        <dbReference type="Proteomes" id="UP000034076"/>
    </source>
</evidence>
<evidence type="ECO:0000259" key="1">
    <source>
        <dbReference type="Pfam" id="PF07085"/>
    </source>
</evidence>
<protein>
    <submittedName>
        <fullName evidence="2">DRTGG domain-containing protein</fullName>
    </submittedName>
</protein>
<dbReference type="Proteomes" id="UP000034076">
    <property type="component" value="Unassembled WGS sequence"/>
</dbReference>
<dbReference type="Gene3D" id="3.40.1390.20">
    <property type="entry name" value="HprK N-terminal domain-like"/>
    <property type="match status" value="1"/>
</dbReference>
<dbReference type="STRING" id="270498.CHK_1083"/>
<name>A0A0M2NM34_9FIRM</name>